<evidence type="ECO:0000256" key="5">
    <source>
        <dbReference type="ARBA" id="ARBA00022737"/>
    </source>
</evidence>
<dbReference type="PROSITE" id="PS50075">
    <property type="entry name" value="CARRIER"/>
    <property type="match status" value="2"/>
</dbReference>
<dbReference type="FunFam" id="3.40.50.12780:FF:000012">
    <property type="entry name" value="Non-ribosomal peptide synthetase"/>
    <property type="match status" value="2"/>
</dbReference>
<dbReference type="CDD" id="cd12117">
    <property type="entry name" value="A_NRPS_Srf_like"/>
    <property type="match status" value="1"/>
</dbReference>
<dbReference type="PROSITE" id="PS00455">
    <property type="entry name" value="AMP_BINDING"/>
    <property type="match status" value="2"/>
</dbReference>
<name>A0A0C1R7S4_9CYAN</name>
<sequence>MQEFAIGSAHSIDGFSALTEQEKQKILVEWNDTKVDYPKHLCVHQLFEAQVEKTPDNIAVVFNDRTFTYQELNHQANKIAYYLQSLGVGIESLIGICVERSLEMVVGKLAILKAGGAYVPLDPTYPQERLSFMLSDSQVQVLLTQEKFVAGFSKSGVKTVCLDTDSELRDRQSQENPITNVTAENLAYVIYTSGSTGTPKGVAVPHRAVNRLVCNTNYVQLDKSNACGGKLCIAQASNTSFDAATFEICGALLNGAKLVIVPQNVVLSPQHFAAFISEQKIDVLFLTPALFHRLASIVPQAFKNLQYLLIGGDALDPKSVKTVLKSGAPQRLLNAYGPTESTTFSCWYLVQDVAEGATNLPIGRPISNTQIYILDSHLQPVPIGTSGELYIGGDGLAREYLNRPDLTEEKFIPNPFKRSREAGENQSCSDKLYKTGDLARFLSDGNIEFLGRVDNQVKIRGFRIELGEIEALLNQHLDVSQVAVIAREDIPGDKRLIAYIVLNQKSKANANTLKHFLEEKLPDYMVPAVFVILDCLPLTPNGKVDRKNLPVPDRTRPDLEESFIAPRNHIEEKLALIWAELLGLEQIGVNDNFFHLGGHSLIATQMLSRIREVFAVELSFQEIFENPTIGSLAQLIAQGHIEKQCQRLAIERIPHEGLLPVSFAQERVYFIQQLAPENNAYQFQATLRFRGSLDVTVLQQCLNDIALRHEIFRTTYPAIDGRLFQVIHQHQAIDFTAINLEPFPESEREAQLQKLVEAEVQKPFDLNQLPLVRWVLFKLSEREHLLLHIEHHMIHDGWSFNIFLSELIELYQAFSVGYPSPLPKPLLQFADFASWQRQWIDSQEAQAQLVYWQKKLSGSSPILELPLDRPRPTEQTYQGDQIRMELPIDLCESLRAFSRQEGVTLFMTMLATFLVMLHRYSGQDDISIGTAVANRRMREVEGLIGMMVNNLVLRTNLSGNPSFRELLNRVCQVTLEAYAHEDLPFDKVVEVLKPIRNLSHNPLFQVMFSFHDSPMPDLSLPGLDISLHEPISNKSSKFDLDFLVIPRTEQRVQKGSKTGARGITLVLEFNSDLFDTATIQRMLEQYQKLLEEIVANPEQQIGELPLLTQAQQQLLVKWNQTHREYPGKECIQQLFAEQVERSPNAIAVEQSGQKLTYRELSDRANQLAHYLQSLGVKPETLVGICVDRSLETIIGLLAILKAGGAYVPLDPAYPQERLADILQDTQLSILLTQERLRERVPNYTGTTICLDADLPTISQYSTANLISDVQLHNLAYIIYTSGSTGKPKGVAIEHRSLTNFVMTAIHEYGIDASSRILQFASICFDTSIEEIFPTLLVGATLVLRTEQMLYSSNEFWRCCQEWQLTVLDLPTAYWHQLVAELKPQDPRIPSSLRIAIVGGEEAQAEKVQHWHRCIAHLPQPPQLFNSYGPTEATVIATLHRLNSSTPTSVPIGRPIGNTQVYILDRYLQRVPIGVPGELHIGGVGLARGYWQNPELTAEKFIQNPIASISCDRLYKTGDLAKFRADGNLEYLGRVDGQVKVRGFRIELGEIETVLSQHQQVFQAVVIAREDIPGQKHLVAYIVPHQPQPTTEELRHFLKQKLPNYMVPSAFVLLEALPITPNQKVDYHALPAPDFSRTVEDTFIAPRTLIEKELAVIWSEILRLQKVGIHDNFFELGGDSILSIQIISRANQVGIQIAPKHLFKYQTIAELATVAGIVRSVSAEQGLVSGNVVLTPIQQWFFEQKLSEPHYFNQSVLLEVPLDLTREKLQEIVQHLLLHHDALRLRFVREGANWQQINTTEETVSLRIFDLSDLSPEAQQTAINAADAELQTSLNLSTGAIARVALFELGQNQPSRLLFVIHHLAVDGISWRILLEDLATAYQQLTCGEAIKLPQKTTSFQYWSDRLIEYGQSETILRELEYWLSEPNFSKPNFKITALPVDYPSVTEDNTTASSATVSLSLNEEQTRALLQDVPSVYNTQINDVLLTALIQSFAQWTGERSLLVDLEGHGREDLFEDVDLSRTVGWFTTLFPIYLQLEEVDRPGETLKSVKEQLRRIPNRGIGYGILRYLNKDTAIGKKLQTLPQAQVSFNYLGQFDRVLKASEVLGLVQEFKAEQSLLNKRSHLLGVSGFIRAGKLEMTWTYSKKIHNKDTIERLAFGFIEALKTLMTHCQSLETQGYTPSDFSAAKLNQQQLDKFLFKINKKKK</sequence>
<accession>A0A0C1R7S4</accession>
<keyword evidence="4" id="KW-0597">Phosphoprotein</keyword>
<comment type="cofactor">
    <cofactor evidence="1">
        <name>pantetheine 4'-phosphate</name>
        <dbReference type="ChEBI" id="CHEBI:47942"/>
    </cofactor>
</comment>
<dbReference type="Pfam" id="PF00550">
    <property type="entry name" value="PP-binding"/>
    <property type="match status" value="2"/>
</dbReference>
<dbReference type="PANTHER" id="PTHR45527:SF14">
    <property type="entry name" value="PLIPASTATIN SYNTHASE SUBUNIT B"/>
    <property type="match status" value="1"/>
</dbReference>
<evidence type="ECO:0000256" key="2">
    <source>
        <dbReference type="ARBA" id="ARBA00006432"/>
    </source>
</evidence>
<keyword evidence="5" id="KW-0677">Repeat</keyword>
<dbReference type="InterPro" id="IPR025110">
    <property type="entry name" value="AMP-bd_C"/>
</dbReference>
<dbReference type="InterPro" id="IPR006162">
    <property type="entry name" value="Ppantetheine_attach_site"/>
</dbReference>
<dbReference type="GO" id="GO:0003824">
    <property type="term" value="F:catalytic activity"/>
    <property type="evidence" value="ECO:0007669"/>
    <property type="project" value="UniProtKB-KW"/>
</dbReference>
<dbReference type="InterPro" id="IPR010071">
    <property type="entry name" value="AA_adenyl_dom"/>
</dbReference>
<dbReference type="SUPFAM" id="SSF47336">
    <property type="entry name" value="ACP-like"/>
    <property type="match status" value="2"/>
</dbReference>
<evidence type="ECO:0000256" key="4">
    <source>
        <dbReference type="ARBA" id="ARBA00022553"/>
    </source>
</evidence>
<keyword evidence="3" id="KW-0596">Phosphopantetheine</keyword>
<dbReference type="GO" id="GO:0017000">
    <property type="term" value="P:antibiotic biosynthetic process"/>
    <property type="evidence" value="ECO:0007669"/>
    <property type="project" value="UniProtKB-KW"/>
</dbReference>
<proteinExistence type="inferred from homology"/>
<keyword evidence="6" id="KW-0045">Antibiotic biosynthesis</keyword>
<dbReference type="GO" id="GO:0005829">
    <property type="term" value="C:cytosol"/>
    <property type="evidence" value="ECO:0007669"/>
    <property type="project" value="TreeGrafter"/>
</dbReference>
<dbReference type="InterPro" id="IPR045851">
    <property type="entry name" value="AMP-bd_C_sf"/>
</dbReference>
<dbReference type="OrthoDB" id="9757538at2"/>
<dbReference type="InterPro" id="IPR020845">
    <property type="entry name" value="AMP-binding_CS"/>
</dbReference>
<dbReference type="InterPro" id="IPR023213">
    <property type="entry name" value="CAT-like_dom_sf"/>
</dbReference>
<dbReference type="InterPro" id="IPR000873">
    <property type="entry name" value="AMP-dep_synth/lig_dom"/>
</dbReference>
<dbReference type="NCBIfam" id="TIGR01720">
    <property type="entry name" value="NRPS-para261"/>
    <property type="match status" value="1"/>
</dbReference>
<evidence type="ECO:0000256" key="1">
    <source>
        <dbReference type="ARBA" id="ARBA00001957"/>
    </source>
</evidence>
<comment type="similarity">
    <text evidence="2">Belongs to the ATP-dependent AMP-binding enzyme family.</text>
</comment>
<dbReference type="NCBIfam" id="TIGR01733">
    <property type="entry name" value="AA-adenyl-dom"/>
    <property type="match status" value="2"/>
</dbReference>
<dbReference type="GO" id="GO:0031177">
    <property type="term" value="F:phosphopantetheine binding"/>
    <property type="evidence" value="ECO:0007669"/>
    <property type="project" value="InterPro"/>
</dbReference>
<dbReference type="InterPro" id="IPR010060">
    <property type="entry name" value="NRPS_synth"/>
</dbReference>
<dbReference type="GO" id="GO:0043041">
    <property type="term" value="P:amino acid activation for nonribosomal peptide biosynthetic process"/>
    <property type="evidence" value="ECO:0007669"/>
    <property type="project" value="TreeGrafter"/>
</dbReference>
<dbReference type="Gene3D" id="3.30.300.30">
    <property type="match status" value="2"/>
</dbReference>
<evidence type="ECO:0000313" key="8">
    <source>
        <dbReference type="EMBL" id="KIE11748.1"/>
    </source>
</evidence>
<comment type="caution">
    <text evidence="8">The sequence shown here is derived from an EMBL/GenBank/DDBJ whole genome shotgun (WGS) entry which is preliminary data.</text>
</comment>
<dbReference type="PROSITE" id="PS00012">
    <property type="entry name" value="PHOSPHOPANTETHEINE"/>
    <property type="match status" value="2"/>
</dbReference>
<dbReference type="FunFam" id="1.10.1200.10:FF:000005">
    <property type="entry name" value="Nonribosomal peptide synthetase 1"/>
    <property type="match status" value="2"/>
</dbReference>
<reference evidence="8" key="1">
    <citation type="journal article" date="2015" name="Genome Announc.">
        <title>Draft Genome Sequence of Tolypothrix boutellei Strain VB521301.</title>
        <authorList>
            <person name="Chandrababunaidu M.M."/>
            <person name="Singh D."/>
            <person name="Sen D."/>
            <person name="Bhan S."/>
            <person name="Das S."/>
            <person name="Gupta A."/>
            <person name="Adhikary S.P."/>
            <person name="Tripathy S."/>
        </authorList>
    </citation>
    <scope>NUCLEOTIDE SEQUENCE</scope>
    <source>
        <strain evidence="8">VB521301</strain>
    </source>
</reference>
<gene>
    <name evidence="8" type="ORF">DA73_0213895</name>
</gene>
<dbReference type="Gene3D" id="1.10.1200.10">
    <property type="entry name" value="ACP-like"/>
    <property type="match status" value="2"/>
</dbReference>
<dbReference type="InterPro" id="IPR001242">
    <property type="entry name" value="Condensation_dom"/>
</dbReference>
<dbReference type="InterPro" id="IPR036736">
    <property type="entry name" value="ACP-like_sf"/>
</dbReference>
<dbReference type="FunFam" id="3.40.50.980:FF:000001">
    <property type="entry name" value="Non-ribosomal peptide synthetase"/>
    <property type="match status" value="2"/>
</dbReference>
<evidence type="ECO:0000259" key="7">
    <source>
        <dbReference type="PROSITE" id="PS50075"/>
    </source>
</evidence>
<dbReference type="InterPro" id="IPR009081">
    <property type="entry name" value="PP-bd_ACP"/>
</dbReference>
<dbReference type="Pfam" id="PF00501">
    <property type="entry name" value="AMP-binding"/>
    <property type="match status" value="2"/>
</dbReference>
<dbReference type="Gene3D" id="2.30.38.10">
    <property type="entry name" value="Luciferase, Domain 3"/>
    <property type="match status" value="2"/>
</dbReference>
<dbReference type="FunFam" id="2.30.38.10:FF:000001">
    <property type="entry name" value="Non-ribosomal peptide synthetase PvdI"/>
    <property type="match status" value="2"/>
</dbReference>
<evidence type="ECO:0000256" key="6">
    <source>
        <dbReference type="ARBA" id="ARBA00023194"/>
    </source>
</evidence>
<dbReference type="PANTHER" id="PTHR45527">
    <property type="entry name" value="NONRIBOSOMAL PEPTIDE SYNTHETASE"/>
    <property type="match status" value="1"/>
</dbReference>
<feature type="domain" description="Carrier" evidence="7">
    <location>
        <begin position="1644"/>
        <end position="1718"/>
    </location>
</feature>
<dbReference type="InterPro" id="IPR020806">
    <property type="entry name" value="PKS_PP-bd"/>
</dbReference>
<protein>
    <submittedName>
        <fullName evidence="8">Peptide synthetase</fullName>
    </submittedName>
</protein>
<organism evidence="8">
    <name type="scientific">Tolypothrix bouteillei VB521301</name>
    <dbReference type="NCBI Taxonomy" id="1479485"/>
    <lineage>
        <taxon>Bacteria</taxon>
        <taxon>Bacillati</taxon>
        <taxon>Cyanobacteriota</taxon>
        <taxon>Cyanophyceae</taxon>
        <taxon>Nostocales</taxon>
        <taxon>Tolypothrichaceae</taxon>
        <taxon>Tolypothrix</taxon>
    </lineage>
</organism>
<dbReference type="SUPFAM" id="SSF52777">
    <property type="entry name" value="CoA-dependent acyltransferases"/>
    <property type="match status" value="4"/>
</dbReference>
<dbReference type="CDD" id="cd19534">
    <property type="entry name" value="E_NRPS"/>
    <property type="match status" value="1"/>
</dbReference>
<dbReference type="EMBL" id="JHEG02000042">
    <property type="protein sequence ID" value="KIE11748.1"/>
    <property type="molecule type" value="Genomic_DNA"/>
</dbReference>
<feature type="domain" description="Carrier" evidence="7">
    <location>
        <begin position="565"/>
        <end position="640"/>
    </location>
</feature>
<dbReference type="GO" id="GO:0044550">
    <property type="term" value="P:secondary metabolite biosynthetic process"/>
    <property type="evidence" value="ECO:0007669"/>
    <property type="project" value="UniProtKB-ARBA"/>
</dbReference>
<evidence type="ECO:0000256" key="3">
    <source>
        <dbReference type="ARBA" id="ARBA00022450"/>
    </source>
</evidence>
<dbReference type="Gene3D" id="3.40.50.980">
    <property type="match status" value="4"/>
</dbReference>
<dbReference type="Pfam" id="PF13193">
    <property type="entry name" value="AMP-binding_C"/>
    <property type="match status" value="2"/>
</dbReference>
<dbReference type="FunFam" id="3.30.300.30:FF:000010">
    <property type="entry name" value="Enterobactin synthetase component F"/>
    <property type="match status" value="2"/>
</dbReference>
<dbReference type="GO" id="GO:0008610">
    <property type="term" value="P:lipid biosynthetic process"/>
    <property type="evidence" value="ECO:0007669"/>
    <property type="project" value="UniProtKB-ARBA"/>
</dbReference>
<dbReference type="CDD" id="cd19531">
    <property type="entry name" value="LCL_NRPS-like"/>
    <property type="match status" value="1"/>
</dbReference>
<dbReference type="STRING" id="1479485.DA73_0213895"/>
<dbReference type="Gene3D" id="3.30.559.30">
    <property type="entry name" value="Nonribosomal peptide synthetase, condensation domain"/>
    <property type="match status" value="2"/>
</dbReference>
<dbReference type="SMART" id="SM00823">
    <property type="entry name" value="PKS_PP"/>
    <property type="match status" value="2"/>
</dbReference>
<dbReference type="Pfam" id="PF00668">
    <property type="entry name" value="Condensation"/>
    <property type="match status" value="2"/>
</dbReference>
<dbReference type="Gene3D" id="3.30.559.10">
    <property type="entry name" value="Chloramphenicol acetyltransferase-like domain"/>
    <property type="match status" value="2"/>
</dbReference>
<dbReference type="NCBIfam" id="NF003417">
    <property type="entry name" value="PRK04813.1"/>
    <property type="match status" value="2"/>
</dbReference>
<dbReference type="SUPFAM" id="SSF56801">
    <property type="entry name" value="Acetyl-CoA synthetase-like"/>
    <property type="match status" value="2"/>
</dbReference>